<keyword evidence="9" id="KW-0496">Mitochondrion</keyword>
<evidence type="ECO:0000313" key="14">
    <source>
        <dbReference type="Proteomes" id="UP000274922"/>
    </source>
</evidence>
<feature type="region of interest" description="Disordered" evidence="11">
    <location>
        <begin position="187"/>
        <end position="217"/>
    </location>
</feature>
<dbReference type="GO" id="GO:0005743">
    <property type="term" value="C:mitochondrial inner membrane"/>
    <property type="evidence" value="ECO:0007669"/>
    <property type="project" value="UniProtKB-SubCell"/>
</dbReference>
<evidence type="ECO:0000256" key="7">
    <source>
        <dbReference type="ARBA" id="ARBA00022792"/>
    </source>
</evidence>
<evidence type="ECO:0000256" key="5">
    <source>
        <dbReference type="ARBA" id="ARBA00019222"/>
    </source>
</evidence>
<feature type="region of interest" description="Disordered" evidence="11">
    <location>
        <begin position="311"/>
        <end position="331"/>
    </location>
</feature>
<evidence type="ECO:0000256" key="10">
    <source>
        <dbReference type="ARBA" id="ARBA00023136"/>
    </source>
</evidence>
<keyword evidence="8 12" id="KW-1133">Transmembrane helix</keyword>
<keyword evidence="14" id="KW-1185">Reference proteome</keyword>
<dbReference type="AlphaFoldDB" id="A0A4P9XGJ1"/>
<name>A0A4P9XGJ1_9FUNG</name>
<dbReference type="InterPro" id="IPR020164">
    <property type="entry name" value="Cyt_c_Oxase_assmbl_COX16"/>
</dbReference>
<keyword evidence="10 12" id="KW-0472">Membrane</keyword>
<accession>A0A4P9XGJ1</accession>
<evidence type="ECO:0000256" key="6">
    <source>
        <dbReference type="ARBA" id="ARBA00022692"/>
    </source>
</evidence>
<proteinExistence type="inferred from homology"/>
<sequence>MATHAANGGDAVADTVVDTAVVDVDVLTTPTAVVSALDGTMPVVGSRMDLVADSGLPTADTAQLAALRIAKLQRFFGESEIPWEADPALVVRGNGVGTSTHTPDAASCRNDGLDGGRQTDVDSARRVWLSSGLSAASMAGEAGTTRSLASLASVAAATAAASTAAPPTAWGSTASEQTALRAVPSAITPRPIRPTPPRTGIIRRRWPPRRPPRRCRADARRLRRRIPPWGVHPPHIRSCRRRVATDPRPPAADLAPAAAGSPRRGPPSLARGSSRVSFFKAAARHVGASLGPPAARSLRSALTAAAQRVINHRGTAETEDRGARRPFPDSSSSLPVVVAVIMSGPAPTTPTPARYRAPGPRRTWQWGIPLLVGMGALSFIMSYVTQARYDAHARRTRMVKRRNKLEVAEAETPISLQEEYWVSRPVHWR</sequence>
<dbReference type="Pfam" id="PF14138">
    <property type="entry name" value="COX16"/>
    <property type="match status" value="1"/>
</dbReference>
<gene>
    <name evidence="13" type="ORF">CXG81DRAFT_16318</name>
</gene>
<keyword evidence="6 12" id="KW-0812">Transmembrane</keyword>
<feature type="compositionally biased region" description="Basic and acidic residues" evidence="11">
    <location>
        <begin position="314"/>
        <end position="327"/>
    </location>
</feature>
<dbReference type="EMBL" id="ML014111">
    <property type="protein sequence ID" value="RKP04351.1"/>
    <property type="molecule type" value="Genomic_DNA"/>
</dbReference>
<evidence type="ECO:0000256" key="9">
    <source>
        <dbReference type="ARBA" id="ARBA00023128"/>
    </source>
</evidence>
<feature type="region of interest" description="Disordered" evidence="11">
    <location>
        <begin position="98"/>
        <end position="119"/>
    </location>
</feature>
<dbReference type="OrthoDB" id="5516033at2759"/>
<protein>
    <recommendedName>
        <fullName evidence="4">Cytochrome c oxidase assembly protein COX16, mitochondrial</fullName>
    </recommendedName>
    <alternativeName>
        <fullName evidence="5">Cytochrome c oxidase assembly protein cox16, mitochondrial</fullName>
    </alternativeName>
</protein>
<evidence type="ECO:0000256" key="4">
    <source>
        <dbReference type="ARBA" id="ARBA00015368"/>
    </source>
</evidence>
<organism evidence="13 14">
    <name type="scientific">Caulochytrium protostelioides</name>
    <dbReference type="NCBI Taxonomy" id="1555241"/>
    <lineage>
        <taxon>Eukaryota</taxon>
        <taxon>Fungi</taxon>
        <taxon>Fungi incertae sedis</taxon>
        <taxon>Chytridiomycota</taxon>
        <taxon>Chytridiomycota incertae sedis</taxon>
        <taxon>Chytridiomycetes</taxon>
        <taxon>Caulochytriales</taxon>
        <taxon>Caulochytriaceae</taxon>
        <taxon>Caulochytrium</taxon>
    </lineage>
</organism>
<reference evidence="14" key="1">
    <citation type="journal article" date="2018" name="Nat. Microbiol.">
        <title>Leveraging single-cell genomics to expand the fungal tree of life.</title>
        <authorList>
            <person name="Ahrendt S.R."/>
            <person name="Quandt C.A."/>
            <person name="Ciobanu D."/>
            <person name="Clum A."/>
            <person name="Salamov A."/>
            <person name="Andreopoulos B."/>
            <person name="Cheng J.F."/>
            <person name="Woyke T."/>
            <person name="Pelin A."/>
            <person name="Henrissat B."/>
            <person name="Reynolds N.K."/>
            <person name="Benny G.L."/>
            <person name="Smith M.E."/>
            <person name="James T.Y."/>
            <person name="Grigoriev I.V."/>
        </authorList>
    </citation>
    <scope>NUCLEOTIDE SEQUENCE [LARGE SCALE GENOMIC DNA]</scope>
    <source>
        <strain evidence="14">ATCC 52028</strain>
    </source>
</reference>
<dbReference type="Proteomes" id="UP000274922">
    <property type="component" value="Unassembled WGS sequence"/>
</dbReference>
<feature type="transmembrane region" description="Helical" evidence="12">
    <location>
        <begin position="364"/>
        <end position="385"/>
    </location>
</feature>
<feature type="region of interest" description="Disordered" evidence="11">
    <location>
        <begin position="241"/>
        <end position="272"/>
    </location>
</feature>
<keyword evidence="7" id="KW-0999">Mitochondrion inner membrane</keyword>
<evidence type="ECO:0000256" key="1">
    <source>
        <dbReference type="ARBA" id="ARBA00002490"/>
    </source>
</evidence>
<evidence type="ECO:0000256" key="3">
    <source>
        <dbReference type="ARBA" id="ARBA00008370"/>
    </source>
</evidence>
<comment type="subcellular location">
    <subcellularLocation>
        <location evidence="2">Mitochondrion inner membrane</location>
        <topology evidence="2">Single-pass membrane protein</topology>
    </subcellularLocation>
</comment>
<evidence type="ECO:0000256" key="12">
    <source>
        <dbReference type="SAM" id="Phobius"/>
    </source>
</evidence>
<evidence type="ECO:0000256" key="2">
    <source>
        <dbReference type="ARBA" id="ARBA00004434"/>
    </source>
</evidence>
<evidence type="ECO:0000256" key="11">
    <source>
        <dbReference type="SAM" id="MobiDB-lite"/>
    </source>
</evidence>
<feature type="compositionally biased region" description="Basic residues" evidence="11">
    <location>
        <begin position="201"/>
        <end position="214"/>
    </location>
</feature>
<comment type="similarity">
    <text evidence="3">Belongs to the COX16 family.</text>
</comment>
<evidence type="ECO:0000313" key="13">
    <source>
        <dbReference type="EMBL" id="RKP04351.1"/>
    </source>
</evidence>
<feature type="compositionally biased region" description="Low complexity" evidence="11">
    <location>
        <begin position="251"/>
        <end position="268"/>
    </location>
</feature>
<comment type="function">
    <text evidence="1">Required for the assembly of the mitochondrial respiratory chain complex IV (CIV), also known as cytochrome c oxidase. May participate in merging the COX1 and COX2 assembly lines.</text>
</comment>
<evidence type="ECO:0000256" key="8">
    <source>
        <dbReference type="ARBA" id="ARBA00022989"/>
    </source>
</evidence>